<dbReference type="InterPro" id="IPR018247">
    <property type="entry name" value="EF_Hand_1_Ca_BS"/>
</dbReference>
<name>A0A502CTU2_9SPHN</name>
<dbReference type="Gene3D" id="1.10.238.10">
    <property type="entry name" value="EF-hand"/>
    <property type="match status" value="1"/>
</dbReference>
<organism evidence="3 4">
    <name type="scientific">Sphingomonas oligophenolica</name>
    <dbReference type="NCBI Taxonomy" id="301154"/>
    <lineage>
        <taxon>Bacteria</taxon>
        <taxon>Pseudomonadati</taxon>
        <taxon>Pseudomonadota</taxon>
        <taxon>Alphaproteobacteria</taxon>
        <taxon>Sphingomonadales</taxon>
        <taxon>Sphingomonadaceae</taxon>
        <taxon>Sphingomonas</taxon>
    </lineage>
</organism>
<dbReference type="GO" id="GO:0005509">
    <property type="term" value="F:calcium ion binding"/>
    <property type="evidence" value="ECO:0007669"/>
    <property type="project" value="InterPro"/>
</dbReference>
<accession>A0A502CTU2</accession>
<dbReference type="AlphaFoldDB" id="A0A502CTU2"/>
<gene>
    <name evidence="3" type="ORF">EAH84_01640</name>
</gene>
<dbReference type="Proteomes" id="UP000318413">
    <property type="component" value="Unassembled WGS sequence"/>
</dbReference>
<feature type="compositionally biased region" description="Basic and acidic residues" evidence="1">
    <location>
        <begin position="183"/>
        <end position="200"/>
    </location>
</feature>
<evidence type="ECO:0000256" key="1">
    <source>
        <dbReference type="SAM" id="MobiDB-lite"/>
    </source>
</evidence>
<reference evidence="3 4" key="1">
    <citation type="journal article" date="2019" name="Environ. Microbiol.">
        <title>Species interactions and distinct microbial communities in high Arctic permafrost affected cryosols are associated with the CH4 and CO2 gas fluxes.</title>
        <authorList>
            <person name="Altshuler I."/>
            <person name="Hamel J."/>
            <person name="Turney S."/>
            <person name="Magnuson E."/>
            <person name="Levesque R."/>
            <person name="Greer C."/>
            <person name="Whyte L.G."/>
        </authorList>
    </citation>
    <scope>NUCLEOTIDE SEQUENCE [LARGE SCALE GENOMIC DNA]</scope>
    <source>
        <strain evidence="3 4">S5.1</strain>
    </source>
</reference>
<evidence type="ECO:0000313" key="4">
    <source>
        <dbReference type="Proteomes" id="UP000318413"/>
    </source>
</evidence>
<keyword evidence="4" id="KW-1185">Reference proteome</keyword>
<sequence>MSSPPARRATSRRAGEPPNRHRCRCISIRSARPTGIFRNMARVSPPTICTTPGMTGSIGTSNSKPDGVVMRSMAGLVLIGAALLAGCGQSADEAKAVADANANAAGFTPPAVMSRIDFGSSMDRRFRQLDLNTDDRLTPDELPRRTARLRRLDKDGNGSVSPIEFSEGTLKRFDAMDLNHDSTVTSEEHQAWRDANRARGDVPTGGDSVGDALENRIATPD</sequence>
<proteinExistence type="predicted"/>
<feature type="region of interest" description="Disordered" evidence="1">
    <location>
        <begin position="183"/>
        <end position="221"/>
    </location>
</feature>
<feature type="domain" description="EF-hand" evidence="2">
    <location>
        <begin position="149"/>
        <end position="166"/>
    </location>
</feature>
<dbReference type="EMBL" id="RCZK01000001">
    <property type="protein sequence ID" value="TPG15529.1"/>
    <property type="molecule type" value="Genomic_DNA"/>
</dbReference>
<protein>
    <recommendedName>
        <fullName evidence="2">EF-hand domain-containing protein</fullName>
    </recommendedName>
</protein>
<comment type="caution">
    <text evidence="3">The sequence shown here is derived from an EMBL/GenBank/DDBJ whole genome shotgun (WGS) entry which is preliminary data.</text>
</comment>
<evidence type="ECO:0000313" key="3">
    <source>
        <dbReference type="EMBL" id="TPG15529.1"/>
    </source>
</evidence>
<dbReference type="InterPro" id="IPR011992">
    <property type="entry name" value="EF-hand-dom_pair"/>
</dbReference>
<dbReference type="PROSITE" id="PS00018">
    <property type="entry name" value="EF_HAND_1"/>
    <property type="match status" value="1"/>
</dbReference>
<feature type="region of interest" description="Disordered" evidence="1">
    <location>
        <begin position="1"/>
        <end position="20"/>
    </location>
</feature>
<dbReference type="SUPFAM" id="SSF47473">
    <property type="entry name" value="EF-hand"/>
    <property type="match status" value="1"/>
</dbReference>
<dbReference type="InterPro" id="IPR002048">
    <property type="entry name" value="EF_hand_dom"/>
</dbReference>
<dbReference type="Pfam" id="PF13202">
    <property type="entry name" value="EF-hand_5"/>
    <property type="match status" value="1"/>
</dbReference>
<evidence type="ECO:0000259" key="2">
    <source>
        <dbReference type="Pfam" id="PF13202"/>
    </source>
</evidence>